<comment type="caution">
    <text evidence="2">The sequence shown here is derived from an EMBL/GenBank/DDBJ whole genome shotgun (WGS) entry which is preliminary data.</text>
</comment>
<feature type="non-terminal residue" evidence="2">
    <location>
        <position position="1"/>
    </location>
</feature>
<dbReference type="Proteomes" id="UP000054783">
    <property type="component" value="Unassembled WGS sequence"/>
</dbReference>
<organism evidence="2 3">
    <name type="scientific">Trichinella patagoniensis</name>
    <dbReference type="NCBI Taxonomy" id="990121"/>
    <lineage>
        <taxon>Eukaryota</taxon>
        <taxon>Metazoa</taxon>
        <taxon>Ecdysozoa</taxon>
        <taxon>Nematoda</taxon>
        <taxon>Enoplea</taxon>
        <taxon>Dorylaimia</taxon>
        <taxon>Trichinellida</taxon>
        <taxon>Trichinellidae</taxon>
        <taxon>Trichinella</taxon>
    </lineage>
</organism>
<evidence type="ECO:0000313" key="2">
    <source>
        <dbReference type="EMBL" id="KRY15248.1"/>
    </source>
</evidence>
<keyword evidence="1" id="KW-1133">Transmembrane helix</keyword>
<keyword evidence="1" id="KW-0472">Membrane</keyword>
<accession>A0A0V0ZRD9</accession>
<evidence type="ECO:0000313" key="3">
    <source>
        <dbReference type="Proteomes" id="UP000054783"/>
    </source>
</evidence>
<proteinExistence type="predicted"/>
<sequence>LFEMVTLSELNRVLSQVVFITSSLAIIVISVYERKQYARPIAPENVEKYMSFKGLEESK</sequence>
<evidence type="ECO:0000256" key="1">
    <source>
        <dbReference type="SAM" id="Phobius"/>
    </source>
</evidence>
<protein>
    <submittedName>
        <fullName evidence="2">Uncharacterized protein</fullName>
    </submittedName>
</protein>
<keyword evidence="1" id="KW-0812">Transmembrane</keyword>
<keyword evidence="3" id="KW-1185">Reference proteome</keyword>
<reference evidence="2 3" key="1">
    <citation type="submission" date="2015-01" db="EMBL/GenBank/DDBJ databases">
        <title>Evolution of Trichinella species and genotypes.</title>
        <authorList>
            <person name="Korhonen P.K."/>
            <person name="Edoardo P."/>
            <person name="Giuseppe L.R."/>
            <person name="Gasser R.B."/>
        </authorList>
    </citation>
    <scope>NUCLEOTIDE SEQUENCE [LARGE SCALE GENOMIC DNA]</scope>
    <source>
        <strain evidence="2">ISS2496</strain>
    </source>
</reference>
<dbReference type="EMBL" id="JYDQ01000099">
    <property type="protein sequence ID" value="KRY15248.1"/>
    <property type="molecule type" value="Genomic_DNA"/>
</dbReference>
<dbReference type="AlphaFoldDB" id="A0A0V0ZRD9"/>
<feature type="transmembrane region" description="Helical" evidence="1">
    <location>
        <begin position="13"/>
        <end position="32"/>
    </location>
</feature>
<gene>
    <name evidence="2" type="ORF">T12_1963</name>
</gene>
<name>A0A0V0ZRD9_9BILA</name>